<dbReference type="PROSITE" id="PS51257">
    <property type="entry name" value="PROKAR_LIPOPROTEIN"/>
    <property type="match status" value="1"/>
</dbReference>
<evidence type="ECO:0000313" key="1">
    <source>
        <dbReference type="EMBL" id="SHG21590.1"/>
    </source>
</evidence>
<dbReference type="RefSeq" id="WP_025839944.1">
    <property type="nucleotide sequence ID" value="NZ_BAKP01000076.1"/>
</dbReference>
<dbReference type="AlphaFoldDB" id="A0AAX2F7U8"/>
<reference evidence="1 2" key="1">
    <citation type="submission" date="2016-11" db="EMBL/GenBank/DDBJ databases">
        <authorList>
            <person name="Varghese N."/>
            <person name="Submissions S."/>
        </authorList>
    </citation>
    <scope>NUCLEOTIDE SEQUENCE [LARGE SCALE GENOMIC DNA]</scope>
    <source>
        <strain evidence="1 2">DSM 22613</strain>
    </source>
</reference>
<accession>A0AAX2F7U8</accession>
<protein>
    <recommendedName>
        <fullName evidence="3">Lipoprotein</fullName>
    </recommendedName>
</protein>
<proteinExistence type="predicted"/>
<keyword evidence="2" id="KW-1185">Reference proteome</keyword>
<gene>
    <name evidence="1" type="ORF">SAMN05444364_1628</name>
</gene>
<evidence type="ECO:0008006" key="3">
    <source>
        <dbReference type="Google" id="ProtNLM"/>
    </source>
</evidence>
<name>A0AAX2F7U8_9BACT</name>
<sequence>MKRFYLFAITLLSLASCQQEDIATNGMYSDAFMSKLKFNTINVSKTRAFDNGKDAEESIINDNSVKTTNAGVNIGIFSVRIARPSTDCVYGFGFCDFVWFPKQNNEVDFRNNHLYDNSFEVKCDSEGNKFVDMELLEVPKNLDISKLQPLVVEDSLESIRTIDGKEKEVVVPMGTYVFDRTIGKYGGYRIPLK</sequence>
<dbReference type="Proteomes" id="UP000184105">
    <property type="component" value="Unassembled WGS sequence"/>
</dbReference>
<organism evidence="1 2">
    <name type="scientific">Prevotella scopos JCM 17725</name>
    <dbReference type="NCBI Taxonomy" id="1236518"/>
    <lineage>
        <taxon>Bacteria</taxon>
        <taxon>Pseudomonadati</taxon>
        <taxon>Bacteroidota</taxon>
        <taxon>Bacteroidia</taxon>
        <taxon>Bacteroidales</taxon>
        <taxon>Prevotellaceae</taxon>
        <taxon>Prevotella</taxon>
    </lineage>
</organism>
<dbReference type="EMBL" id="FQWA01000062">
    <property type="protein sequence ID" value="SHG21590.1"/>
    <property type="molecule type" value="Genomic_DNA"/>
</dbReference>
<evidence type="ECO:0000313" key="2">
    <source>
        <dbReference type="Proteomes" id="UP000184105"/>
    </source>
</evidence>
<comment type="caution">
    <text evidence="1">The sequence shown here is derived from an EMBL/GenBank/DDBJ whole genome shotgun (WGS) entry which is preliminary data.</text>
</comment>